<reference evidence="2 3" key="1">
    <citation type="submission" date="2017-12" db="EMBL/GenBank/DDBJ databases">
        <title>Comparative genomics of Botrytis spp.</title>
        <authorList>
            <person name="Valero-Jimenez C.A."/>
            <person name="Tapia P."/>
            <person name="Veloso J."/>
            <person name="Silva-Moreno E."/>
            <person name="Staats M."/>
            <person name="Valdes J.H."/>
            <person name="Van Kan J.A.L."/>
        </authorList>
    </citation>
    <scope>NUCLEOTIDE SEQUENCE [LARGE SCALE GENOMIC DNA]</scope>
    <source>
        <strain evidence="2 3">Bh0001</strain>
    </source>
</reference>
<dbReference type="EMBL" id="PQXK01000033">
    <property type="protein sequence ID" value="TGO40653.1"/>
    <property type="molecule type" value="Genomic_DNA"/>
</dbReference>
<dbReference type="Pfam" id="PF20150">
    <property type="entry name" value="2EXR"/>
    <property type="match status" value="1"/>
</dbReference>
<evidence type="ECO:0000313" key="2">
    <source>
        <dbReference type="EMBL" id="TGO40653.1"/>
    </source>
</evidence>
<protein>
    <recommendedName>
        <fullName evidence="1">2EXR domain-containing protein</fullName>
    </recommendedName>
</protein>
<sequence>MASNDLPFPELVADAASAEVRLILGIPLDLTLIEFYCFPRLPLELRRKIWHIYFGPPLGRIIEIEWDPTHPVEKHHGYRATKVSSQAPIGLQDPICRDTRDEILRKYQLWRFDSRPEGHNPPSRLTYFDPSIDTVYFGNKTCFGTMCLFVDSLARVKKLLSRVAIDDNYCVHI</sequence>
<evidence type="ECO:0000259" key="1">
    <source>
        <dbReference type="Pfam" id="PF20150"/>
    </source>
</evidence>
<gene>
    <name evidence="2" type="ORF">BHYA_0033g00060</name>
</gene>
<comment type="caution">
    <text evidence="2">The sequence shown here is derived from an EMBL/GenBank/DDBJ whole genome shotgun (WGS) entry which is preliminary data.</text>
</comment>
<keyword evidence="3" id="KW-1185">Reference proteome</keyword>
<feature type="domain" description="2EXR" evidence="1">
    <location>
        <begin position="35"/>
        <end position="135"/>
    </location>
</feature>
<evidence type="ECO:0000313" key="3">
    <source>
        <dbReference type="Proteomes" id="UP000297814"/>
    </source>
</evidence>
<dbReference type="InterPro" id="IPR045518">
    <property type="entry name" value="2EXR"/>
</dbReference>
<dbReference type="AlphaFoldDB" id="A0A4Z1H606"/>
<accession>A0A4Z1H606</accession>
<name>A0A4Z1H606_9HELO</name>
<dbReference type="PANTHER" id="PTHR35910:SF1">
    <property type="entry name" value="2EXR DOMAIN-CONTAINING PROTEIN"/>
    <property type="match status" value="1"/>
</dbReference>
<proteinExistence type="predicted"/>
<dbReference type="PANTHER" id="PTHR35910">
    <property type="entry name" value="2EXR DOMAIN-CONTAINING PROTEIN"/>
    <property type="match status" value="1"/>
</dbReference>
<dbReference type="Proteomes" id="UP000297814">
    <property type="component" value="Unassembled WGS sequence"/>
</dbReference>
<organism evidence="2 3">
    <name type="scientific">Botrytis hyacinthi</name>
    <dbReference type="NCBI Taxonomy" id="278943"/>
    <lineage>
        <taxon>Eukaryota</taxon>
        <taxon>Fungi</taxon>
        <taxon>Dikarya</taxon>
        <taxon>Ascomycota</taxon>
        <taxon>Pezizomycotina</taxon>
        <taxon>Leotiomycetes</taxon>
        <taxon>Helotiales</taxon>
        <taxon>Sclerotiniaceae</taxon>
        <taxon>Botrytis</taxon>
    </lineage>
</organism>